<proteinExistence type="predicted"/>
<evidence type="ECO:0000256" key="1">
    <source>
        <dbReference type="SAM" id="MobiDB-lite"/>
    </source>
</evidence>
<organism evidence="3 4">
    <name type="scientific">Cellulomonas pakistanensis</name>
    <dbReference type="NCBI Taxonomy" id="992287"/>
    <lineage>
        <taxon>Bacteria</taxon>
        <taxon>Bacillati</taxon>
        <taxon>Actinomycetota</taxon>
        <taxon>Actinomycetes</taxon>
        <taxon>Micrococcales</taxon>
        <taxon>Cellulomonadaceae</taxon>
        <taxon>Cellulomonas</taxon>
    </lineage>
</organism>
<dbReference type="Proteomes" id="UP000642125">
    <property type="component" value="Unassembled WGS sequence"/>
</dbReference>
<keyword evidence="4" id="KW-1185">Reference proteome</keyword>
<evidence type="ECO:0000259" key="2">
    <source>
        <dbReference type="SMART" id="SM00858"/>
    </source>
</evidence>
<feature type="domain" description="SAF" evidence="2">
    <location>
        <begin position="50"/>
        <end position="122"/>
    </location>
</feature>
<dbReference type="EMBL" id="BONO01000010">
    <property type="protein sequence ID" value="GIG36192.1"/>
    <property type="molecule type" value="Genomic_DNA"/>
</dbReference>
<dbReference type="SMART" id="SM00858">
    <property type="entry name" value="SAF"/>
    <property type="match status" value="1"/>
</dbReference>
<dbReference type="RefSeq" id="WP_203668224.1">
    <property type="nucleotide sequence ID" value="NZ_BONO01000010.1"/>
</dbReference>
<dbReference type="AlphaFoldDB" id="A0A919U6M8"/>
<name>A0A919U6M8_9CELL</name>
<evidence type="ECO:0000313" key="4">
    <source>
        <dbReference type="Proteomes" id="UP000642125"/>
    </source>
</evidence>
<feature type="region of interest" description="Disordered" evidence="1">
    <location>
        <begin position="180"/>
        <end position="200"/>
    </location>
</feature>
<accession>A0A919U6M8</accession>
<dbReference type="Pfam" id="PF08666">
    <property type="entry name" value="SAF"/>
    <property type="match status" value="1"/>
</dbReference>
<dbReference type="CDD" id="cd11614">
    <property type="entry name" value="SAF_CpaB_FlgA_like"/>
    <property type="match status" value="1"/>
</dbReference>
<evidence type="ECO:0000313" key="3">
    <source>
        <dbReference type="EMBL" id="GIG36192.1"/>
    </source>
</evidence>
<gene>
    <name evidence="3" type="ORF">Cpa01nite_15730</name>
</gene>
<comment type="caution">
    <text evidence="3">The sequence shown here is derived from an EMBL/GenBank/DDBJ whole genome shotgun (WGS) entry which is preliminary data.</text>
</comment>
<feature type="compositionally biased region" description="Gly residues" evidence="1">
    <location>
        <begin position="187"/>
        <end position="200"/>
    </location>
</feature>
<reference evidence="3" key="1">
    <citation type="submission" date="2021-01" db="EMBL/GenBank/DDBJ databases">
        <title>Whole genome shotgun sequence of Cellulomonas pakistanensis NBRC 110800.</title>
        <authorList>
            <person name="Komaki H."/>
            <person name="Tamura T."/>
        </authorList>
    </citation>
    <scope>NUCLEOTIDE SEQUENCE</scope>
    <source>
        <strain evidence="3">NBRC 110800</strain>
    </source>
</reference>
<protein>
    <recommendedName>
        <fullName evidence="2">SAF domain-containing protein</fullName>
    </recommendedName>
</protein>
<sequence length="235" mass="23211">MPLTDPLPEPVRRRLRVVAWRARRPLAALCAGLAAVIAVGLLRPADPPTARVPVAARALAVGAVLAVADVSLADVPVALLPTTLLVATPTAGDLDAAEDDFVGRRLAVPVPAGLPLVAELLVDESGTGPPGSVVVPVRFADAGVADVLRPGMRVDVVAAALHDGDEALRLAEAAVVLAQPGDADDGGTSGSGSGLLGGGTTTGESSPVLLAVDPDESVALSGAAASRVLSAVIVG</sequence>
<dbReference type="InterPro" id="IPR013974">
    <property type="entry name" value="SAF"/>
</dbReference>